<keyword evidence="3" id="KW-0378">Hydrolase</keyword>
<feature type="compositionally biased region" description="Basic and acidic residues" evidence="1">
    <location>
        <begin position="658"/>
        <end position="668"/>
    </location>
</feature>
<evidence type="ECO:0000259" key="2">
    <source>
        <dbReference type="SMART" id="SM00458"/>
    </source>
</evidence>
<feature type="region of interest" description="Disordered" evidence="1">
    <location>
        <begin position="276"/>
        <end position="481"/>
    </location>
</feature>
<dbReference type="AlphaFoldDB" id="A0A5R9FHW6"/>
<dbReference type="InterPro" id="IPR000772">
    <property type="entry name" value="Ricin_B_lectin"/>
</dbReference>
<feature type="region of interest" description="Disordered" evidence="1">
    <location>
        <begin position="1"/>
        <end position="37"/>
    </location>
</feature>
<feature type="compositionally biased region" description="Basic and acidic residues" evidence="1">
    <location>
        <begin position="420"/>
        <end position="433"/>
    </location>
</feature>
<feature type="region of interest" description="Disordered" evidence="1">
    <location>
        <begin position="649"/>
        <end position="717"/>
    </location>
</feature>
<feature type="compositionally biased region" description="Pro residues" evidence="1">
    <location>
        <begin position="699"/>
        <end position="709"/>
    </location>
</feature>
<dbReference type="Proteomes" id="UP000305906">
    <property type="component" value="Unassembled WGS sequence"/>
</dbReference>
<comment type="caution">
    <text evidence="3">The sequence shown here is derived from an EMBL/GenBank/DDBJ whole genome shotgun (WGS) entry which is preliminary data.</text>
</comment>
<sequence>MSDATPSNSRTQARQFDATDEELTNDLRRNSSGGAPARYPSGELLARHWVAVHSYARLCTNGAQYAGMLTTAAFTRLFGQSARQSGPTAAWRPRLLVTVRRIAAEWSADNRRTLLHPGLQPRQDDRDRAAARLLPPENRRLVAGAFQQLPEAARCILWHAEVEAEDLAIPAGLLGLAPQDAPTRLERARALLRRHCLEGHRELAPEGECHRYSRLLDASLRGRGTPSCPDLREHLDRCRHCRYTADQLDHSGDRLALLLAEALLVWGAREYLDSRPGRRDPIENPHAGPVVAVSPGPEPWAAAPDDGLWTAPDDRRGSAPGDGAGSAAGDGLWSAPGDGAGSAAGDGLWSAPGDGAGSAAGDGLWSAPGDRPGSVPDDGLWSAPGDRPGSAPDDGLWTVPDDRLGTAPGNGPWSAARVPPHPDNRPPHPDNRPPHPGNRPLHPDNRPLHPDTSPVPPANSPTEPRKGSRRGSPHRDRRNPALAALSLTALAVSTGVLVPLVLWSGGGDDAEPPSDASTGTASEKPGAQPSRAGTADSSPGILSGRLRHAESGLCASIDDGKVTEGAEAELATCTSSDRQQWSYESDGSLRSLAASELCLDSRLASSVRLGRCEGEDEDEPNRYAENVRYDFTLQGSLVPLGRQELALTPASTESESDLVLKSRDDGESQRWLIDPSEDSLQMEWITAYKDGDSPEPAGSAPPTPTPTPSSTPARGGP</sequence>
<dbReference type="EMBL" id="VBZC01000050">
    <property type="protein sequence ID" value="TLS41766.1"/>
    <property type="molecule type" value="Genomic_DNA"/>
</dbReference>
<name>A0A5R9FHW6_9ACTN</name>
<keyword evidence="4" id="KW-1185">Reference proteome</keyword>
<protein>
    <submittedName>
        <fullName evidence="3">Hydrolase</fullName>
    </submittedName>
</protein>
<dbReference type="PROSITE" id="PS50231">
    <property type="entry name" value="RICIN_B_LECTIN"/>
    <property type="match status" value="1"/>
</dbReference>
<evidence type="ECO:0000313" key="3">
    <source>
        <dbReference type="EMBL" id="TLS41766.1"/>
    </source>
</evidence>
<feature type="domain" description="Ricin B lectin" evidence="2">
    <location>
        <begin position="538"/>
        <end position="674"/>
    </location>
</feature>
<gene>
    <name evidence="3" type="ORF">FE633_34340</name>
</gene>
<dbReference type="InterPro" id="IPR035992">
    <property type="entry name" value="Ricin_B-like_lectins"/>
</dbReference>
<dbReference type="GO" id="GO:0016787">
    <property type="term" value="F:hydrolase activity"/>
    <property type="evidence" value="ECO:0007669"/>
    <property type="project" value="UniProtKB-KW"/>
</dbReference>
<proteinExistence type="predicted"/>
<reference evidence="3 4" key="1">
    <citation type="submission" date="2019-05" db="EMBL/GenBank/DDBJ databases">
        <title>Streptomyces sp. NEAU-C151, a novel actinomycete isolated from soil.</title>
        <authorList>
            <person name="Han L."/>
            <person name="Jiang H."/>
        </authorList>
    </citation>
    <scope>NUCLEOTIDE SEQUENCE [LARGE SCALE GENOMIC DNA]</scope>
    <source>
        <strain evidence="3 4">NEAU-C151</strain>
    </source>
</reference>
<dbReference type="Gene3D" id="2.80.10.50">
    <property type="match status" value="1"/>
</dbReference>
<dbReference type="Pfam" id="PF00652">
    <property type="entry name" value="Ricin_B_lectin"/>
    <property type="match status" value="1"/>
</dbReference>
<feature type="compositionally biased region" description="Basic residues" evidence="1">
    <location>
        <begin position="467"/>
        <end position="477"/>
    </location>
</feature>
<organism evidence="3 4">
    <name type="scientific">Streptomyces montanus</name>
    <dbReference type="NCBI Taxonomy" id="2580423"/>
    <lineage>
        <taxon>Bacteria</taxon>
        <taxon>Bacillati</taxon>
        <taxon>Actinomycetota</taxon>
        <taxon>Actinomycetes</taxon>
        <taxon>Kitasatosporales</taxon>
        <taxon>Streptomycetaceae</taxon>
        <taxon>Streptomyces</taxon>
    </lineage>
</organism>
<feature type="region of interest" description="Disordered" evidence="1">
    <location>
        <begin position="508"/>
        <end position="543"/>
    </location>
</feature>
<evidence type="ECO:0000313" key="4">
    <source>
        <dbReference type="Proteomes" id="UP000305906"/>
    </source>
</evidence>
<dbReference type="SUPFAM" id="SSF50370">
    <property type="entry name" value="Ricin B-like lectins"/>
    <property type="match status" value="1"/>
</dbReference>
<dbReference type="SMART" id="SM00458">
    <property type="entry name" value="RICIN"/>
    <property type="match status" value="1"/>
</dbReference>
<feature type="compositionally biased region" description="Polar residues" evidence="1">
    <location>
        <begin position="1"/>
        <end position="14"/>
    </location>
</feature>
<accession>A0A5R9FHW6</accession>
<dbReference type="RefSeq" id="WP_138049085.1">
    <property type="nucleotide sequence ID" value="NZ_VBZC01000050.1"/>
</dbReference>
<evidence type="ECO:0000256" key="1">
    <source>
        <dbReference type="SAM" id="MobiDB-lite"/>
    </source>
</evidence>